<feature type="compositionally biased region" description="Basic and acidic residues" evidence="1">
    <location>
        <begin position="122"/>
        <end position="131"/>
    </location>
</feature>
<accession>A0A7Z1AZX5</accession>
<dbReference type="InterPro" id="IPR036894">
    <property type="entry name" value="YbaB-like_sf"/>
</dbReference>
<dbReference type="Pfam" id="PF02575">
    <property type="entry name" value="YbaB_DNA_bd"/>
    <property type="match status" value="1"/>
</dbReference>
<dbReference type="GO" id="GO:0003677">
    <property type="term" value="F:DNA binding"/>
    <property type="evidence" value="ECO:0007669"/>
    <property type="project" value="InterPro"/>
</dbReference>
<evidence type="ECO:0008006" key="4">
    <source>
        <dbReference type="Google" id="ProtNLM"/>
    </source>
</evidence>
<dbReference type="Proteomes" id="UP000185696">
    <property type="component" value="Unassembled WGS sequence"/>
</dbReference>
<dbReference type="EMBL" id="MSIF01000001">
    <property type="protein sequence ID" value="OLF14019.1"/>
    <property type="molecule type" value="Genomic_DNA"/>
</dbReference>
<dbReference type="InterPro" id="IPR004401">
    <property type="entry name" value="YbaB/EbfC"/>
</dbReference>
<proteinExistence type="predicted"/>
<dbReference type="AlphaFoldDB" id="A0A7Z1AZX5"/>
<dbReference type="Gene3D" id="3.30.1310.10">
    <property type="entry name" value="Nucleoid-associated protein YbaB-like domain"/>
    <property type="match status" value="1"/>
</dbReference>
<evidence type="ECO:0000313" key="2">
    <source>
        <dbReference type="EMBL" id="OLF14019.1"/>
    </source>
</evidence>
<feature type="compositionally biased region" description="Basic and acidic residues" evidence="1">
    <location>
        <begin position="94"/>
        <end position="104"/>
    </location>
</feature>
<keyword evidence="3" id="KW-1185">Reference proteome</keyword>
<name>A0A7Z1AZX5_9PSEU</name>
<evidence type="ECO:0000256" key="1">
    <source>
        <dbReference type="SAM" id="MobiDB-lite"/>
    </source>
</evidence>
<gene>
    <name evidence="2" type="ORF">BLA60_02240</name>
</gene>
<dbReference type="SUPFAM" id="SSF82607">
    <property type="entry name" value="YbaB-like"/>
    <property type="match status" value="1"/>
</dbReference>
<protein>
    <recommendedName>
        <fullName evidence="4">YbaB/EbfC DNA-binding family protein</fullName>
    </recommendedName>
</protein>
<reference evidence="2 3" key="1">
    <citation type="submission" date="2016-12" db="EMBL/GenBank/DDBJ databases">
        <title>The draft genome sequence of Actinophytocola xinjiangensis.</title>
        <authorList>
            <person name="Wang W."/>
            <person name="Yuan L."/>
        </authorList>
    </citation>
    <scope>NUCLEOTIDE SEQUENCE [LARGE SCALE GENOMIC DNA]</scope>
    <source>
        <strain evidence="2 3">CGMCC 4.4663</strain>
    </source>
</reference>
<sequence length="160" mass="17581">MRRVGEIQQRAEQTQAELRTLRARATSPDRGVSVEMAPGGRLERLVITPEAMRNGPDQLAAMITETIRGAHAAVAEQMQQTLQPLIGDSPAMDFLRDQIEVAQREDDDEPDPTDPSPGPVTGDEREPEAPLRSEAPAARPRRTDAEDDEGFDSVWGDDRG</sequence>
<organism evidence="2 3">
    <name type="scientific">Actinophytocola xinjiangensis</name>
    <dbReference type="NCBI Taxonomy" id="485602"/>
    <lineage>
        <taxon>Bacteria</taxon>
        <taxon>Bacillati</taxon>
        <taxon>Actinomycetota</taxon>
        <taxon>Actinomycetes</taxon>
        <taxon>Pseudonocardiales</taxon>
        <taxon>Pseudonocardiaceae</taxon>
    </lineage>
</organism>
<feature type="region of interest" description="Disordered" evidence="1">
    <location>
        <begin position="86"/>
        <end position="160"/>
    </location>
</feature>
<comment type="caution">
    <text evidence="2">The sequence shown here is derived from an EMBL/GenBank/DDBJ whole genome shotgun (WGS) entry which is preliminary data.</text>
</comment>
<evidence type="ECO:0000313" key="3">
    <source>
        <dbReference type="Proteomes" id="UP000185696"/>
    </source>
</evidence>